<proteinExistence type="predicted"/>
<evidence type="ECO:0000313" key="2">
    <source>
        <dbReference type="Proteomes" id="UP000770015"/>
    </source>
</evidence>
<reference evidence="1" key="1">
    <citation type="journal article" date="2021" name="Nat. Commun.">
        <title>Genetic determinants of endophytism in the Arabidopsis root mycobiome.</title>
        <authorList>
            <person name="Mesny F."/>
            <person name="Miyauchi S."/>
            <person name="Thiergart T."/>
            <person name="Pickel B."/>
            <person name="Atanasova L."/>
            <person name="Karlsson M."/>
            <person name="Huettel B."/>
            <person name="Barry K.W."/>
            <person name="Haridas S."/>
            <person name="Chen C."/>
            <person name="Bauer D."/>
            <person name="Andreopoulos W."/>
            <person name="Pangilinan J."/>
            <person name="LaButti K."/>
            <person name="Riley R."/>
            <person name="Lipzen A."/>
            <person name="Clum A."/>
            <person name="Drula E."/>
            <person name="Henrissat B."/>
            <person name="Kohler A."/>
            <person name="Grigoriev I.V."/>
            <person name="Martin F.M."/>
            <person name="Hacquard S."/>
        </authorList>
    </citation>
    <scope>NUCLEOTIDE SEQUENCE</scope>
    <source>
        <strain evidence="1">MPI-SDFR-AT-0117</strain>
    </source>
</reference>
<dbReference type="AlphaFoldDB" id="A0A9P8VN14"/>
<dbReference type="InterPro" id="IPR038883">
    <property type="entry name" value="AN11006-like"/>
</dbReference>
<protein>
    <submittedName>
        <fullName evidence="1">Uncharacterized protein</fullName>
    </submittedName>
</protein>
<evidence type="ECO:0000313" key="1">
    <source>
        <dbReference type="EMBL" id="KAH6697177.1"/>
    </source>
</evidence>
<accession>A0A9P8VN14</accession>
<dbReference type="PANTHER" id="PTHR42085:SF2">
    <property type="entry name" value="F-BOX DOMAIN-CONTAINING PROTEIN"/>
    <property type="match status" value="1"/>
</dbReference>
<sequence>MSFHTLPPELRFKVYEFALVYDEPLSFSTLAGPTRLDSQLLVDVADEEELQKENPDWNSNSVREISPEPAPTKNYVFYPALLCVSKGIHYETAPIFYGKNTFNFRDGHYEYNEPDAVENVGVLTLPCFSSALHQFGPTNMGYLRHIQLSFPTAWYADDGWHDRTILLHQEYAKTLDLVRTSCPAIKTLRLNCQKRSIGNCRFVVNEVLRAIDMAGPSQMPSLECIVVASEEDGKVDIHSFLEGMKMPGPRWSADVTYGLHSAFFVSGNGRAEAWVYNDLCRYNEYAYLQVAPTDTPYIRYYHETCTLGQSLGDCFPSGGAIDARIQNEPRPDRRYAFIGYHSPGNICPSAWTTAGAAAKDGSGSVTHADGVFKATESPGPEGTPLTAPQGVPFVHVMSEALEAGETGILCCPSGFSGSPYGGCVSNYAVELYTATTGCLVFPPYDGALQNYSITGSPPPPANINLRATGTHLAPATIDFCSLLLVPRSWLLLRAPNASHHLNLAFLRCSLGLRAYFQKI</sequence>
<comment type="caution">
    <text evidence="1">The sequence shown here is derived from an EMBL/GenBank/DDBJ whole genome shotgun (WGS) entry which is preliminary data.</text>
</comment>
<dbReference type="OrthoDB" id="5429716at2759"/>
<dbReference type="Proteomes" id="UP000770015">
    <property type="component" value="Unassembled WGS sequence"/>
</dbReference>
<organism evidence="1 2">
    <name type="scientific">Plectosphaerella plurivora</name>
    <dbReference type="NCBI Taxonomy" id="936078"/>
    <lineage>
        <taxon>Eukaryota</taxon>
        <taxon>Fungi</taxon>
        <taxon>Dikarya</taxon>
        <taxon>Ascomycota</taxon>
        <taxon>Pezizomycotina</taxon>
        <taxon>Sordariomycetes</taxon>
        <taxon>Hypocreomycetidae</taxon>
        <taxon>Glomerellales</taxon>
        <taxon>Plectosphaerellaceae</taxon>
        <taxon>Plectosphaerella</taxon>
    </lineage>
</organism>
<keyword evidence="2" id="KW-1185">Reference proteome</keyword>
<gene>
    <name evidence="1" type="ORF">F5X68DRAFT_226564</name>
</gene>
<name>A0A9P8VN14_9PEZI</name>
<dbReference type="PANTHER" id="PTHR42085">
    <property type="entry name" value="F-BOX DOMAIN-CONTAINING PROTEIN"/>
    <property type="match status" value="1"/>
</dbReference>
<dbReference type="EMBL" id="JAGSXJ010000001">
    <property type="protein sequence ID" value="KAH6697177.1"/>
    <property type="molecule type" value="Genomic_DNA"/>
</dbReference>